<dbReference type="PATRIC" id="fig|869279.4.peg.548"/>
<evidence type="ECO:0000256" key="8">
    <source>
        <dbReference type="ARBA" id="ARBA00023143"/>
    </source>
</evidence>
<evidence type="ECO:0000256" key="6">
    <source>
        <dbReference type="ARBA" id="ARBA00022989"/>
    </source>
</evidence>
<evidence type="ECO:0000256" key="7">
    <source>
        <dbReference type="ARBA" id="ARBA00023136"/>
    </source>
</evidence>
<evidence type="ECO:0000256" key="11">
    <source>
        <dbReference type="SAM" id="Phobius"/>
    </source>
</evidence>
<feature type="transmembrane region" description="Helical" evidence="11">
    <location>
        <begin position="421"/>
        <end position="442"/>
    </location>
</feature>
<gene>
    <name evidence="14" type="ORF">SE15_02745</name>
</gene>
<dbReference type="Proteomes" id="UP000050544">
    <property type="component" value="Unassembled WGS sequence"/>
</dbReference>
<feature type="domain" description="Flagellar M-ring N-terminal" evidence="12">
    <location>
        <begin position="43"/>
        <end position="216"/>
    </location>
</feature>
<dbReference type="RefSeq" id="WP_054520561.1">
    <property type="nucleotide sequence ID" value="NZ_LGKO01000002.1"/>
</dbReference>
<comment type="subcellular location">
    <subcellularLocation>
        <location evidence="1 9">Bacterial flagellum basal body</location>
    </subcellularLocation>
    <subcellularLocation>
        <location evidence="2">Cell membrane</location>
        <topology evidence="2">Multi-pass membrane protein</topology>
    </subcellularLocation>
</comment>
<comment type="caution">
    <text evidence="14">The sequence shown here is derived from an EMBL/GenBank/DDBJ whole genome shotgun (WGS) entry which is preliminary data.</text>
</comment>
<evidence type="ECO:0000313" key="15">
    <source>
        <dbReference type="Proteomes" id="UP000050544"/>
    </source>
</evidence>
<dbReference type="GO" id="GO:0005886">
    <property type="term" value="C:plasma membrane"/>
    <property type="evidence" value="ECO:0007669"/>
    <property type="project" value="UniProtKB-SubCell"/>
</dbReference>
<keyword evidence="8 9" id="KW-0975">Bacterial flagellum</keyword>
<dbReference type="GO" id="GO:0009431">
    <property type="term" value="C:bacterial-type flagellum basal body, MS ring"/>
    <property type="evidence" value="ECO:0007669"/>
    <property type="project" value="InterPro"/>
</dbReference>
<reference evidence="14 15" key="1">
    <citation type="submission" date="2015-07" db="EMBL/GenBank/DDBJ databases">
        <title>Whole genome sequence of Thermanaerothrix daxensis DSM 23592.</title>
        <authorList>
            <person name="Hemp J."/>
            <person name="Ward L.M."/>
            <person name="Pace L.A."/>
            <person name="Fischer W.W."/>
        </authorList>
    </citation>
    <scope>NUCLEOTIDE SEQUENCE [LARGE SCALE GENOMIC DNA]</scope>
    <source>
        <strain evidence="14 15">GNS-1</strain>
    </source>
</reference>
<dbReference type="GO" id="GO:0071973">
    <property type="term" value="P:bacterial-type flagellum-dependent cell motility"/>
    <property type="evidence" value="ECO:0007669"/>
    <property type="project" value="InterPro"/>
</dbReference>
<proteinExistence type="inferred from homology"/>
<evidence type="ECO:0000256" key="4">
    <source>
        <dbReference type="ARBA" id="ARBA00022475"/>
    </source>
</evidence>
<dbReference type="PRINTS" id="PR01009">
    <property type="entry name" value="FLGMRINGFLIF"/>
</dbReference>
<dbReference type="PANTHER" id="PTHR30046">
    <property type="entry name" value="FLAGELLAR M-RING PROTEIN"/>
    <property type="match status" value="1"/>
</dbReference>
<evidence type="ECO:0000256" key="9">
    <source>
        <dbReference type="PIRNR" id="PIRNR004862"/>
    </source>
</evidence>
<dbReference type="NCBIfam" id="TIGR00206">
    <property type="entry name" value="fliF"/>
    <property type="match status" value="1"/>
</dbReference>
<sequence>MLANLGQQLGSFWQHQSRSRRISLVVISLAVIVVVVVFLVWASTPTYAVAYRGLSESDAGEIVQKLEEAKIPYRLKDTGTILVPSDKVYEVRLKMAREGLPKTSQVGFELFSNNTLGMTEFTQRVNYQRALEGELERTISNLEAVEMVRVHLVLPEKSLLARDQVPPTASVVIKEKPGKYLDKAQVRAITHLVASSVEGLTPENVVIVDAEGNLLASGSQDETTTAVQADTFRNAEQAAAAEIQRSVQNLLNSVLGPNRSVVQAQVVMDWTQRELTSQTFNPTPAAIRSSQKITESYTGGAEAMGGVPGAASNLPTPVPVTQGGTQTVTYQRTEETVNYEITQVQTHEIQAPGQIKRISLSVLVDGVDSPEQLQVLRSAIAAAAGIDETRGDMLAVESMAFDRTYYEEQAKEMQKSQQTDLYFRIGEIVLAVLLVVGLAIYLQRVFRNLRLASGEAWITIMKPVSEAALPTGAGAGAMAGAGARPSLSENLASVMGMLEQNQQAALQAGAAPEGVPGRPKARTSQEDEQLQRALARLAEESPATVAEVIQIWLNESGK</sequence>
<evidence type="ECO:0000256" key="1">
    <source>
        <dbReference type="ARBA" id="ARBA00004117"/>
    </source>
</evidence>
<dbReference type="GO" id="GO:0003774">
    <property type="term" value="F:cytoskeletal motor activity"/>
    <property type="evidence" value="ECO:0007669"/>
    <property type="project" value="InterPro"/>
</dbReference>
<feature type="domain" description="Flagellar M-ring C-terminal" evidence="13">
    <location>
        <begin position="251"/>
        <end position="401"/>
    </location>
</feature>
<dbReference type="InterPro" id="IPR013556">
    <property type="entry name" value="Flag_M-ring_C"/>
</dbReference>
<evidence type="ECO:0000256" key="3">
    <source>
        <dbReference type="ARBA" id="ARBA00007971"/>
    </source>
</evidence>
<comment type="function">
    <text evidence="9">The M ring may be actively involved in energy transduction.</text>
</comment>
<dbReference type="STRING" id="869279.SE15_02745"/>
<dbReference type="InterPro" id="IPR006182">
    <property type="entry name" value="FliF_N_dom"/>
</dbReference>
<dbReference type="Pfam" id="PF01514">
    <property type="entry name" value="YscJ_FliF"/>
    <property type="match status" value="1"/>
</dbReference>
<evidence type="ECO:0000313" key="14">
    <source>
        <dbReference type="EMBL" id="KPL84113.1"/>
    </source>
</evidence>
<dbReference type="InterPro" id="IPR043427">
    <property type="entry name" value="YscJ/FliF"/>
</dbReference>
<evidence type="ECO:0000256" key="10">
    <source>
        <dbReference type="SAM" id="MobiDB-lite"/>
    </source>
</evidence>
<evidence type="ECO:0000256" key="2">
    <source>
        <dbReference type="ARBA" id="ARBA00004651"/>
    </source>
</evidence>
<keyword evidence="4" id="KW-1003">Cell membrane</keyword>
<comment type="similarity">
    <text evidence="3 9">Belongs to the FliF family.</text>
</comment>
<accession>A0A0P6XL00</accession>
<keyword evidence="7 11" id="KW-0472">Membrane</keyword>
<dbReference type="AlphaFoldDB" id="A0A0P6XL00"/>
<organism evidence="14 15">
    <name type="scientific">Thermanaerothrix daxensis</name>
    <dbReference type="NCBI Taxonomy" id="869279"/>
    <lineage>
        <taxon>Bacteria</taxon>
        <taxon>Bacillati</taxon>
        <taxon>Chloroflexota</taxon>
        <taxon>Anaerolineae</taxon>
        <taxon>Anaerolineales</taxon>
        <taxon>Anaerolineaceae</taxon>
        <taxon>Thermanaerothrix</taxon>
    </lineage>
</organism>
<feature type="transmembrane region" description="Helical" evidence="11">
    <location>
        <begin position="21"/>
        <end position="42"/>
    </location>
</feature>
<name>A0A0P6XL00_9CHLR</name>
<keyword evidence="5 11" id="KW-0812">Transmembrane</keyword>
<dbReference type="InterPro" id="IPR000067">
    <property type="entry name" value="FlgMring_FliF"/>
</dbReference>
<dbReference type="EMBL" id="LGKO01000002">
    <property type="protein sequence ID" value="KPL84113.1"/>
    <property type="molecule type" value="Genomic_DNA"/>
</dbReference>
<dbReference type="Gene3D" id="3.30.300.30">
    <property type="match status" value="1"/>
</dbReference>
<dbReference type="Pfam" id="PF08345">
    <property type="entry name" value="YscJ_FliF_C"/>
    <property type="match status" value="1"/>
</dbReference>
<dbReference type="InterPro" id="IPR045851">
    <property type="entry name" value="AMP-bd_C_sf"/>
</dbReference>
<keyword evidence="6 11" id="KW-1133">Transmembrane helix</keyword>
<keyword evidence="15" id="KW-1185">Reference proteome</keyword>
<dbReference type="OrthoDB" id="9807026at2"/>
<dbReference type="PANTHER" id="PTHR30046:SF0">
    <property type="entry name" value="FLAGELLAR M-RING PROTEIN"/>
    <property type="match status" value="1"/>
</dbReference>
<evidence type="ECO:0000256" key="5">
    <source>
        <dbReference type="ARBA" id="ARBA00022692"/>
    </source>
</evidence>
<protein>
    <recommendedName>
        <fullName evidence="9">Flagellar M-ring protein</fullName>
    </recommendedName>
</protein>
<dbReference type="PIRSF" id="PIRSF004862">
    <property type="entry name" value="FliF"/>
    <property type="match status" value="1"/>
</dbReference>
<feature type="region of interest" description="Disordered" evidence="10">
    <location>
        <begin position="506"/>
        <end position="529"/>
    </location>
</feature>
<evidence type="ECO:0000259" key="13">
    <source>
        <dbReference type="Pfam" id="PF08345"/>
    </source>
</evidence>
<evidence type="ECO:0000259" key="12">
    <source>
        <dbReference type="Pfam" id="PF01514"/>
    </source>
</evidence>